<feature type="compositionally biased region" description="Polar residues" evidence="1">
    <location>
        <begin position="28"/>
        <end position="38"/>
    </location>
</feature>
<proteinExistence type="predicted"/>
<sequence length="226" mass="25561">MSTPYSREKRCFWGELEEEETEEEEENQGQAGRSTANGEETGKNFRGRVDGRIIVLVRVRCNYPAAHIVPEPTTDRFVVGMLGSDERNLPGNIVATQAGFARAALIQTYIVSHLKKEMPSLMGRAKTQQRIINNLEDARGQALCFVGPPGTRCWENISSFVNRCCLWQKTCPHILGGIKDKADIRGANPMGIPSRERGYVRRPSYDESIVFESRFWEHGSSRKERI</sequence>
<dbReference type="Gene3D" id="1.10.268.20">
    <property type="match status" value="1"/>
</dbReference>
<feature type="compositionally biased region" description="Acidic residues" evidence="1">
    <location>
        <begin position="15"/>
        <end position="27"/>
    </location>
</feature>
<accession>A0ABQ9CC48</accession>
<name>A0ABQ9CC48_9ROSI</name>
<reference evidence="2" key="1">
    <citation type="submission" date="2022-10" db="EMBL/GenBank/DDBJ databases">
        <authorList>
            <person name="Hyden B.L."/>
            <person name="Feng K."/>
            <person name="Yates T."/>
            <person name="Jawdy S."/>
            <person name="Smart L.B."/>
            <person name="Muchero W."/>
        </authorList>
    </citation>
    <scope>NUCLEOTIDE SEQUENCE</scope>
    <source>
        <tissue evidence="2">Shoot tip</tissue>
    </source>
</reference>
<keyword evidence="3" id="KW-1185">Reference proteome</keyword>
<evidence type="ECO:0000313" key="3">
    <source>
        <dbReference type="Proteomes" id="UP001141253"/>
    </source>
</evidence>
<protein>
    <submittedName>
        <fullName evidence="2">Uncharacterized protein</fullName>
    </submittedName>
</protein>
<feature type="compositionally biased region" description="Basic and acidic residues" evidence="1">
    <location>
        <begin position="1"/>
        <end position="12"/>
    </location>
</feature>
<gene>
    <name evidence="2" type="ORF">OIU77_018342</name>
</gene>
<reference evidence="2" key="2">
    <citation type="journal article" date="2023" name="Int. J. Mol. Sci.">
        <title>De Novo Assembly and Annotation of 11 Diverse Shrub Willow (Salix) Genomes Reveals Novel Gene Organization in Sex-Linked Regions.</title>
        <authorList>
            <person name="Hyden B."/>
            <person name="Feng K."/>
            <person name="Yates T.B."/>
            <person name="Jawdy S."/>
            <person name="Cereghino C."/>
            <person name="Smart L.B."/>
            <person name="Muchero W."/>
        </authorList>
    </citation>
    <scope>NUCLEOTIDE SEQUENCE</scope>
    <source>
        <tissue evidence="2">Shoot tip</tissue>
    </source>
</reference>
<evidence type="ECO:0000313" key="2">
    <source>
        <dbReference type="EMBL" id="KAJ6397312.1"/>
    </source>
</evidence>
<evidence type="ECO:0000256" key="1">
    <source>
        <dbReference type="SAM" id="MobiDB-lite"/>
    </source>
</evidence>
<organism evidence="2 3">
    <name type="scientific">Salix suchowensis</name>
    <dbReference type="NCBI Taxonomy" id="1278906"/>
    <lineage>
        <taxon>Eukaryota</taxon>
        <taxon>Viridiplantae</taxon>
        <taxon>Streptophyta</taxon>
        <taxon>Embryophyta</taxon>
        <taxon>Tracheophyta</taxon>
        <taxon>Spermatophyta</taxon>
        <taxon>Magnoliopsida</taxon>
        <taxon>eudicotyledons</taxon>
        <taxon>Gunneridae</taxon>
        <taxon>Pentapetalae</taxon>
        <taxon>rosids</taxon>
        <taxon>fabids</taxon>
        <taxon>Malpighiales</taxon>
        <taxon>Salicaceae</taxon>
        <taxon>Saliceae</taxon>
        <taxon>Salix</taxon>
    </lineage>
</organism>
<dbReference type="Proteomes" id="UP001141253">
    <property type="component" value="Chromosome 5"/>
</dbReference>
<feature type="region of interest" description="Disordered" evidence="1">
    <location>
        <begin position="1"/>
        <end position="44"/>
    </location>
</feature>
<comment type="caution">
    <text evidence="2">The sequence shown here is derived from an EMBL/GenBank/DDBJ whole genome shotgun (WGS) entry which is preliminary data.</text>
</comment>
<dbReference type="EMBL" id="JAPFFI010000003">
    <property type="protein sequence ID" value="KAJ6397312.1"/>
    <property type="molecule type" value="Genomic_DNA"/>
</dbReference>